<dbReference type="Gene3D" id="1.10.340.30">
    <property type="entry name" value="Hypothetical protein, domain 2"/>
    <property type="match status" value="1"/>
</dbReference>
<dbReference type="AlphaFoldDB" id="A0A1Y6FS74"/>
<evidence type="ECO:0000256" key="3">
    <source>
        <dbReference type="ARBA" id="ARBA00023204"/>
    </source>
</evidence>
<evidence type="ECO:0000256" key="4">
    <source>
        <dbReference type="ARBA" id="ARBA00023239"/>
    </source>
</evidence>
<organism evidence="8 9">
    <name type="scientific">Sphingopyxis terrae subsp. ummariensis</name>
    <dbReference type="NCBI Taxonomy" id="429001"/>
    <lineage>
        <taxon>Bacteria</taxon>
        <taxon>Pseudomonadati</taxon>
        <taxon>Pseudomonadota</taxon>
        <taxon>Alphaproteobacteria</taxon>
        <taxon>Sphingomonadales</taxon>
        <taxon>Sphingomonadaceae</taxon>
        <taxon>Sphingopyxis</taxon>
    </lineage>
</organism>
<evidence type="ECO:0000256" key="2">
    <source>
        <dbReference type="ARBA" id="ARBA00022801"/>
    </source>
</evidence>
<keyword evidence="3" id="KW-0234">DNA repair</keyword>
<evidence type="ECO:0000256" key="6">
    <source>
        <dbReference type="ARBA" id="ARBA00023295"/>
    </source>
</evidence>
<evidence type="ECO:0000259" key="7">
    <source>
        <dbReference type="SMART" id="SM00478"/>
    </source>
</evidence>
<keyword evidence="4 8" id="KW-0456">Lyase</keyword>
<keyword evidence="9" id="KW-1185">Reference proteome</keyword>
<dbReference type="Proteomes" id="UP000194469">
    <property type="component" value="Unassembled WGS sequence"/>
</dbReference>
<dbReference type="SUPFAM" id="SSF48150">
    <property type="entry name" value="DNA-glycosylase"/>
    <property type="match status" value="1"/>
</dbReference>
<dbReference type="GO" id="GO:0016799">
    <property type="term" value="F:hydrolase activity, hydrolyzing N-glycosyl compounds"/>
    <property type="evidence" value="ECO:0007669"/>
    <property type="project" value="InterPro"/>
</dbReference>
<dbReference type="GO" id="GO:0016829">
    <property type="term" value="F:lyase activity"/>
    <property type="evidence" value="ECO:0007669"/>
    <property type="project" value="UniProtKB-KW"/>
</dbReference>
<proteinExistence type="predicted"/>
<dbReference type="GO" id="GO:0006284">
    <property type="term" value="P:base-excision repair"/>
    <property type="evidence" value="ECO:0007669"/>
    <property type="project" value="InterPro"/>
</dbReference>
<gene>
    <name evidence="8" type="ORF">SAMN06295984_1743</name>
</gene>
<dbReference type="GO" id="GO:0003906">
    <property type="term" value="F:DNA-(apurinic or apyrimidinic site) endonuclease activity"/>
    <property type="evidence" value="ECO:0007669"/>
    <property type="project" value="InterPro"/>
</dbReference>
<dbReference type="GeneID" id="303002347"/>
<evidence type="ECO:0000313" key="9">
    <source>
        <dbReference type="Proteomes" id="UP000194469"/>
    </source>
</evidence>
<sequence>MSSPSPDRLQGAVAALCPEIEQRVRRNERPHSERELWRELSCCLLSSQVPYDLADAAAQAIDREGLLLSGHVDPAAIEALLSAPLDLAGRLRRYRFPVARAAQLAATHQAVIDEAGGLVSLLDSFVDAGVARRWFVTRAPGFGPKQASMFLRNVGYSYDLAVLDRHVLNYMLALGLTQDRPPGTLTNYRRWEAQLTDHARELGYPVGLLDWAIWIVVRTARGMRWEVGVA</sequence>
<protein>
    <submittedName>
        <fullName evidence="8">N-glycosylase/DNA lyase</fullName>
    </submittedName>
</protein>
<reference evidence="9" key="1">
    <citation type="submission" date="2017-04" db="EMBL/GenBank/DDBJ databases">
        <authorList>
            <person name="Varghese N."/>
            <person name="Submissions S."/>
        </authorList>
    </citation>
    <scope>NUCLEOTIDE SEQUENCE [LARGE SCALE GENOMIC DNA]</scope>
    <source>
        <strain evidence="9">UI2</strain>
    </source>
</reference>
<name>A0A1Y6FS74_9SPHN</name>
<accession>A0A1Y6FS74</accession>
<feature type="domain" description="HhH-GPD" evidence="7">
    <location>
        <begin position="56"/>
        <end position="221"/>
    </location>
</feature>
<evidence type="ECO:0000313" key="8">
    <source>
        <dbReference type="EMBL" id="SMQ76301.1"/>
    </source>
</evidence>
<keyword evidence="1" id="KW-0227">DNA damage</keyword>
<dbReference type="Pfam" id="PF22175">
    <property type="entry name" value="Ogg-HhH"/>
    <property type="match status" value="1"/>
</dbReference>
<keyword evidence="2" id="KW-0378">Hydrolase</keyword>
<dbReference type="InterPro" id="IPR011257">
    <property type="entry name" value="DNA_glycosylase"/>
</dbReference>
<dbReference type="EMBL" id="FXWL01000002">
    <property type="protein sequence ID" value="SMQ76301.1"/>
    <property type="molecule type" value="Genomic_DNA"/>
</dbReference>
<dbReference type="InterPro" id="IPR003265">
    <property type="entry name" value="HhH-GPD_domain"/>
</dbReference>
<dbReference type="SMART" id="SM00478">
    <property type="entry name" value="ENDO3c"/>
    <property type="match status" value="1"/>
</dbReference>
<dbReference type="RefSeq" id="WP_086456817.1">
    <property type="nucleotide sequence ID" value="NZ_FXWL01000002.1"/>
</dbReference>
<evidence type="ECO:0000256" key="1">
    <source>
        <dbReference type="ARBA" id="ARBA00022763"/>
    </source>
</evidence>
<dbReference type="InterPro" id="IPR012092">
    <property type="entry name" value="DNA_glyclase/AP_lyase_Ogg"/>
</dbReference>
<evidence type="ECO:0000256" key="5">
    <source>
        <dbReference type="ARBA" id="ARBA00023268"/>
    </source>
</evidence>
<keyword evidence="6" id="KW-0326">Glycosidase</keyword>
<keyword evidence="5" id="KW-0511">Multifunctional enzyme</keyword>